<dbReference type="VEuPathDB" id="FungiDB:PC9H_010318"/>
<evidence type="ECO:0000256" key="3">
    <source>
        <dbReference type="ARBA" id="ARBA00022801"/>
    </source>
</evidence>
<dbReference type="GeneID" id="59380136"/>
<comment type="similarity">
    <text evidence="1">Belongs to the peptidase C48 family.</text>
</comment>
<dbReference type="Proteomes" id="UP000623687">
    <property type="component" value="Unassembled WGS sequence"/>
</dbReference>
<dbReference type="PROSITE" id="PS50600">
    <property type="entry name" value="ULP_PROTEASE"/>
    <property type="match status" value="1"/>
</dbReference>
<dbReference type="EMBL" id="JACETU010000007">
    <property type="protein sequence ID" value="KAF7425007.1"/>
    <property type="molecule type" value="Genomic_DNA"/>
</dbReference>
<evidence type="ECO:0000313" key="5">
    <source>
        <dbReference type="EMBL" id="KAF7425007.1"/>
    </source>
</evidence>
<evidence type="ECO:0000313" key="6">
    <source>
        <dbReference type="Proteomes" id="UP000623687"/>
    </source>
</evidence>
<dbReference type="AlphaFoldDB" id="A0A8H7DQF3"/>
<dbReference type="InterPro" id="IPR003653">
    <property type="entry name" value="Peptidase_C48_C"/>
</dbReference>
<feature type="domain" description="Ubiquitin-like protease family profile" evidence="4">
    <location>
        <begin position="32"/>
        <end position="94"/>
    </location>
</feature>
<name>A0A8H7DQF3_PLEOS</name>
<dbReference type="SUPFAM" id="SSF54001">
    <property type="entry name" value="Cysteine proteinases"/>
    <property type="match status" value="1"/>
</dbReference>
<dbReference type="OrthoDB" id="442460at2759"/>
<evidence type="ECO:0000256" key="2">
    <source>
        <dbReference type="ARBA" id="ARBA00022670"/>
    </source>
</evidence>
<dbReference type="Gene3D" id="3.40.395.10">
    <property type="entry name" value="Adenoviral Proteinase, Chain A"/>
    <property type="match status" value="1"/>
</dbReference>
<organism evidence="5 6">
    <name type="scientific">Pleurotus ostreatus</name>
    <name type="common">Oyster mushroom</name>
    <name type="synonym">White-rot fungus</name>
    <dbReference type="NCBI Taxonomy" id="5322"/>
    <lineage>
        <taxon>Eukaryota</taxon>
        <taxon>Fungi</taxon>
        <taxon>Dikarya</taxon>
        <taxon>Basidiomycota</taxon>
        <taxon>Agaricomycotina</taxon>
        <taxon>Agaricomycetes</taxon>
        <taxon>Agaricomycetidae</taxon>
        <taxon>Agaricales</taxon>
        <taxon>Pleurotineae</taxon>
        <taxon>Pleurotaceae</taxon>
        <taxon>Pleurotus</taxon>
    </lineage>
</organism>
<gene>
    <name evidence="5" type="ORF">PC9H_010318</name>
</gene>
<protein>
    <recommendedName>
        <fullName evidence="4">Ubiquitin-like protease family profile domain-containing protein</fullName>
    </recommendedName>
</protein>
<comment type="caution">
    <text evidence="5">The sequence shown here is derived from an EMBL/GenBank/DDBJ whole genome shotgun (WGS) entry which is preliminary data.</text>
</comment>
<sequence length="94" mass="10804">MPASLVFNRVQVLSADEVLEPENPSNAVVPAITLRNSDVQTLEPKKWLNDTIIDFGMRLVKQRPDAVDDFYIFNSFFFTILSAREYRSLQLIPM</sequence>
<dbReference type="GO" id="GO:0006508">
    <property type="term" value="P:proteolysis"/>
    <property type="evidence" value="ECO:0007669"/>
    <property type="project" value="UniProtKB-KW"/>
</dbReference>
<dbReference type="GO" id="GO:0008234">
    <property type="term" value="F:cysteine-type peptidase activity"/>
    <property type="evidence" value="ECO:0007669"/>
    <property type="project" value="InterPro"/>
</dbReference>
<dbReference type="RefSeq" id="XP_036629201.1">
    <property type="nucleotide sequence ID" value="XM_036779812.1"/>
</dbReference>
<keyword evidence="6" id="KW-1185">Reference proteome</keyword>
<accession>A0A8H7DQF3</accession>
<evidence type="ECO:0000259" key="4">
    <source>
        <dbReference type="PROSITE" id="PS50600"/>
    </source>
</evidence>
<dbReference type="PANTHER" id="PTHR47764:SF2">
    <property type="entry name" value="UBIQUITIN-LIKE PROTEASE FAMILY PROFILE DOMAIN-CONTAINING PROTEIN"/>
    <property type="match status" value="1"/>
</dbReference>
<dbReference type="GO" id="GO:0019783">
    <property type="term" value="F:ubiquitin-like protein peptidase activity"/>
    <property type="evidence" value="ECO:0007669"/>
    <property type="project" value="UniProtKB-ARBA"/>
</dbReference>
<evidence type="ECO:0000256" key="1">
    <source>
        <dbReference type="ARBA" id="ARBA00005234"/>
    </source>
</evidence>
<dbReference type="InterPro" id="IPR038765">
    <property type="entry name" value="Papain-like_cys_pep_sf"/>
</dbReference>
<reference evidence="5" key="1">
    <citation type="submission" date="2019-07" db="EMBL/GenBank/DDBJ databases">
        <authorList>
            <person name="Palmer J.M."/>
        </authorList>
    </citation>
    <scope>NUCLEOTIDE SEQUENCE</scope>
    <source>
        <strain evidence="5">PC9</strain>
    </source>
</reference>
<keyword evidence="3" id="KW-0378">Hydrolase</keyword>
<proteinExistence type="inferred from homology"/>
<dbReference type="PANTHER" id="PTHR47764">
    <property type="entry name" value="UBIQUITIN-LIKE-SPECIFIC PROTEASE 2B-RELATED"/>
    <property type="match status" value="1"/>
</dbReference>
<keyword evidence="2" id="KW-0645">Protease</keyword>